<feature type="signal peptide" evidence="1">
    <location>
        <begin position="1"/>
        <end position="22"/>
    </location>
</feature>
<evidence type="ECO:0008006" key="4">
    <source>
        <dbReference type="Google" id="ProtNLM"/>
    </source>
</evidence>
<gene>
    <name evidence="2" type="ORF">GCM10011390_07350</name>
</gene>
<dbReference type="EMBL" id="BMIQ01000001">
    <property type="protein sequence ID" value="GGD91153.1"/>
    <property type="molecule type" value="Genomic_DNA"/>
</dbReference>
<name>A0A916ZE10_9HYPH</name>
<evidence type="ECO:0000313" key="2">
    <source>
        <dbReference type="EMBL" id="GGD91153.1"/>
    </source>
</evidence>
<protein>
    <recommendedName>
        <fullName evidence="4">Calycin-like beta-barrel protein</fullName>
    </recommendedName>
</protein>
<feature type="chain" id="PRO_5037319241" description="Calycin-like beta-barrel protein" evidence="1">
    <location>
        <begin position="23"/>
        <end position="168"/>
    </location>
</feature>
<accession>A0A916ZE10</accession>
<reference evidence="2" key="1">
    <citation type="journal article" date="2014" name="Int. J. Syst. Evol. Microbiol.">
        <title>Complete genome sequence of Corynebacterium casei LMG S-19264T (=DSM 44701T), isolated from a smear-ripened cheese.</title>
        <authorList>
            <consortium name="US DOE Joint Genome Institute (JGI-PGF)"/>
            <person name="Walter F."/>
            <person name="Albersmeier A."/>
            <person name="Kalinowski J."/>
            <person name="Ruckert C."/>
        </authorList>
    </citation>
    <scope>NUCLEOTIDE SEQUENCE</scope>
    <source>
        <strain evidence="2">CGMCC 1.15367</strain>
    </source>
</reference>
<evidence type="ECO:0000313" key="3">
    <source>
        <dbReference type="Proteomes" id="UP000644699"/>
    </source>
</evidence>
<keyword evidence="3" id="KW-1185">Reference proteome</keyword>
<organism evidence="2 3">
    <name type="scientific">Aureimonas endophytica</name>
    <dbReference type="NCBI Taxonomy" id="2027858"/>
    <lineage>
        <taxon>Bacteria</taxon>
        <taxon>Pseudomonadati</taxon>
        <taxon>Pseudomonadota</taxon>
        <taxon>Alphaproteobacteria</taxon>
        <taxon>Hyphomicrobiales</taxon>
        <taxon>Aurantimonadaceae</taxon>
        <taxon>Aureimonas</taxon>
    </lineage>
</organism>
<sequence length="168" mass="17762">MIFVRAGLGLALLVSAVPAASADPAFLERFEGGWRGSGFVQRDVDKSPRRVSCRVSGSRPAENRLSIAGTCRAAVVFTRQIGADLRYDPGSQRFSGTYTGSSKGPARVAGTQRGDALVLTITYPVPTYGDRVATMVIRNAGAGRFSMVVVDKVDGADKETSNIDFGEG</sequence>
<evidence type="ECO:0000256" key="1">
    <source>
        <dbReference type="SAM" id="SignalP"/>
    </source>
</evidence>
<comment type="caution">
    <text evidence="2">The sequence shown here is derived from an EMBL/GenBank/DDBJ whole genome shotgun (WGS) entry which is preliminary data.</text>
</comment>
<dbReference type="RefSeq" id="WP_188906836.1">
    <property type="nucleotide sequence ID" value="NZ_BMIQ01000001.1"/>
</dbReference>
<dbReference type="AlphaFoldDB" id="A0A916ZE10"/>
<keyword evidence="1" id="KW-0732">Signal</keyword>
<reference evidence="2" key="2">
    <citation type="submission" date="2020-09" db="EMBL/GenBank/DDBJ databases">
        <authorList>
            <person name="Sun Q."/>
            <person name="Zhou Y."/>
        </authorList>
    </citation>
    <scope>NUCLEOTIDE SEQUENCE</scope>
    <source>
        <strain evidence="2">CGMCC 1.15367</strain>
    </source>
</reference>
<proteinExistence type="predicted"/>
<dbReference type="Proteomes" id="UP000644699">
    <property type="component" value="Unassembled WGS sequence"/>
</dbReference>